<gene>
    <name evidence="5" type="ORF">EVOR1521_LOCUS2757</name>
    <name evidence="6" type="ORF">EVOR1521_LOCUS7857</name>
</gene>
<feature type="domain" description="HTH tetR-type" evidence="4">
    <location>
        <begin position="1"/>
        <end position="60"/>
    </location>
</feature>
<comment type="caution">
    <text evidence="5">The sequence shown here is derived from an EMBL/GenBank/DDBJ whole genome shotgun (WGS) entry which is preliminary data.</text>
</comment>
<dbReference type="PANTHER" id="PTHR30055:SF234">
    <property type="entry name" value="HTH-TYPE TRANSCRIPTIONAL REGULATOR BETI"/>
    <property type="match status" value="1"/>
</dbReference>
<dbReference type="AlphaFoldDB" id="A0AA36MM80"/>
<protein>
    <recommendedName>
        <fullName evidence="4">HTH tetR-type domain-containing protein</fullName>
    </recommendedName>
</protein>
<evidence type="ECO:0000313" key="7">
    <source>
        <dbReference type="Proteomes" id="UP001178507"/>
    </source>
</evidence>
<dbReference type="InterPro" id="IPR009057">
    <property type="entry name" value="Homeodomain-like_sf"/>
</dbReference>
<dbReference type="PANTHER" id="PTHR30055">
    <property type="entry name" value="HTH-TYPE TRANSCRIPTIONAL REGULATOR RUTR"/>
    <property type="match status" value="1"/>
</dbReference>
<dbReference type="Gene3D" id="1.10.10.60">
    <property type="entry name" value="Homeodomain-like"/>
    <property type="match status" value="1"/>
</dbReference>
<keyword evidence="1" id="KW-0805">Transcription regulation</keyword>
<dbReference type="SUPFAM" id="SSF48498">
    <property type="entry name" value="Tetracyclin repressor-like, C-terminal domain"/>
    <property type="match status" value="1"/>
</dbReference>
<dbReference type="PROSITE" id="PS50977">
    <property type="entry name" value="HTH_TETR_2"/>
    <property type="match status" value="1"/>
</dbReference>
<keyword evidence="7" id="KW-1185">Reference proteome</keyword>
<evidence type="ECO:0000259" key="4">
    <source>
        <dbReference type="PROSITE" id="PS50977"/>
    </source>
</evidence>
<name>A0AA36MM80_9DINO</name>
<sequence>MAREEIIDATVAALEDVDFGSLTVDVIMRRTEMTRSSFYHYFKSVDELALGFMDRFEEAIRVPVDDWLDGNGSDNYLADTQDHLTDMFVAMEAHHTAMRALEQASNNSAQVYSEWRERIIDYFIEKTARFIRQQIMLGRSKVTDPDRTARALILMNNALANDNMLRTEPDDANAIGKTSAGIWNATIYSQ</sequence>
<dbReference type="InterPro" id="IPR001647">
    <property type="entry name" value="HTH_TetR"/>
</dbReference>
<dbReference type="InterPro" id="IPR036271">
    <property type="entry name" value="Tet_transcr_reg_TetR-rel_C_sf"/>
</dbReference>
<reference evidence="5" key="1">
    <citation type="submission" date="2023-08" db="EMBL/GenBank/DDBJ databases">
        <authorList>
            <person name="Chen Y."/>
            <person name="Shah S."/>
            <person name="Dougan E. K."/>
            <person name="Thang M."/>
            <person name="Chan C."/>
        </authorList>
    </citation>
    <scope>NUCLEOTIDE SEQUENCE</scope>
</reference>
<keyword evidence="2" id="KW-0238">DNA-binding</keyword>
<dbReference type="Pfam" id="PF00440">
    <property type="entry name" value="TetR_N"/>
    <property type="match status" value="1"/>
</dbReference>
<dbReference type="GO" id="GO:0000976">
    <property type="term" value="F:transcription cis-regulatory region binding"/>
    <property type="evidence" value="ECO:0007669"/>
    <property type="project" value="TreeGrafter"/>
</dbReference>
<keyword evidence="3" id="KW-0804">Transcription</keyword>
<dbReference type="GO" id="GO:0003700">
    <property type="term" value="F:DNA-binding transcription factor activity"/>
    <property type="evidence" value="ECO:0007669"/>
    <property type="project" value="TreeGrafter"/>
</dbReference>
<organism evidence="5 7">
    <name type="scientific">Effrenium voratum</name>
    <dbReference type="NCBI Taxonomy" id="2562239"/>
    <lineage>
        <taxon>Eukaryota</taxon>
        <taxon>Sar</taxon>
        <taxon>Alveolata</taxon>
        <taxon>Dinophyceae</taxon>
        <taxon>Suessiales</taxon>
        <taxon>Symbiodiniaceae</taxon>
        <taxon>Effrenium</taxon>
    </lineage>
</organism>
<evidence type="ECO:0000313" key="5">
    <source>
        <dbReference type="EMBL" id="CAJ1372748.1"/>
    </source>
</evidence>
<dbReference type="Pfam" id="PF21313">
    <property type="entry name" value="EthR_C"/>
    <property type="match status" value="1"/>
</dbReference>
<accession>A0AA36MM80</accession>
<evidence type="ECO:0000313" key="6">
    <source>
        <dbReference type="EMBL" id="CAJ1379685.1"/>
    </source>
</evidence>
<dbReference type="InterPro" id="IPR050109">
    <property type="entry name" value="HTH-type_TetR-like_transc_reg"/>
</dbReference>
<dbReference type="InterPro" id="IPR049397">
    <property type="entry name" value="EthR_C"/>
</dbReference>
<evidence type="ECO:0000256" key="2">
    <source>
        <dbReference type="ARBA" id="ARBA00023125"/>
    </source>
</evidence>
<dbReference type="Gene3D" id="1.10.357.10">
    <property type="entry name" value="Tetracycline Repressor, domain 2"/>
    <property type="match status" value="1"/>
</dbReference>
<dbReference type="SUPFAM" id="SSF46689">
    <property type="entry name" value="Homeodomain-like"/>
    <property type="match status" value="1"/>
</dbReference>
<evidence type="ECO:0000256" key="1">
    <source>
        <dbReference type="ARBA" id="ARBA00023015"/>
    </source>
</evidence>
<dbReference type="EMBL" id="CAUJNA010000154">
    <property type="protein sequence ID" value="CAJ1372748.1"/>
    <property type="molecule type" value="Genomic_DNA"/>
</dbReference>
<proteinExistence type="predicted"/>
<evidence type="ECO:0000256" key="3">
    <source>
        <dbReference type="ARBA" id="ARBA00023163"/>
    </source>
</evidence>
<dbReference type="Proteomes" id="UP001178507">
    <property type="component" value="Unassembled WGS sequence"/>
</dbReference>
<dbReference type="EMBL" id="CAUJNA010000650">
    <property type="protein sequence ID" value="CAJ1379685.1"/>
    <property type="molecule type" value="Genomic_DNA"/>
</dbReference>